<accession>A0A538TH45</accession>
<organism evidence="1 2">
    <name type="scientific">Eiseniibacteriota bacterium</name>
    <dbReference type="NCBI Taxonomy" id="2212470"/>
    <lineage>
        <taxon>Bacteria</taxon>
        <taxon>Candidatus Eiseniibacteriota</taxon>
    </lineage>
</organism>
<dbReference type="SUPFAM" id="SSF51445">
    <property type="entry name" value="(Trans)glycosidases"/>
    <property type="match status" value="1"/>
</dbReference>
<dbReference type="Proteomes" id="UP000317366">
    <property type="component" value="Unassembled WGS sequence"/>
</dbReference>
<dbReference type="Gene3D" id="3.20.20.80">
    <property type="entry name" value="Glycosidases"/>
    <property type="match status" value="1"/>
</dbReference>
<protein>
    <submittedName>
        <fullName evidence="1">Uncharacterized protein</fullName>
    </submittedName>
</protein>
<dbReference type="InterPro" id="IPR017853">
    <property type="entry name" value="GH"/>
</dbReference>
<dbReference type="AlphaFoldDB" id="A0A538TH45"/>
<gene>
    <name evidence="1" type="ORF">E6K77_06335</name>
</gene>
<reference evidence="1 2" key="1">
    <citation type="journal article" date="2019" name="Nat. Microbiol.">
        <title>Mediterranean grassland soil C-N compound turnover is dependent on rainfall and depth, and is mediated by genomically divergent microorganisms.</title>
        <authorList>
            <person name="Diamond S."/>
            <person name="Andeer P.F."/>
            <person name="Li Z."/>
            <person name="Crits-Christoph A."/>
            <person name="Burstein D."/>
            <person name="Anantharaman K."/>
            <person name="Lane K.R."/>
            <person name="Thomas B.C."/>
            <person name="Pan C."/>
            <person name="Northen T.R."/>
            <person name="Banfield J.F."/>
        </authorList>
    </citation>
    <scope>NUCLEOTIDE SEQUENCE [LARGE SCALE GENOMIC DNA]</scope>
    <source>
        <strain evidence="1">WS_7</strain>
    </source>
</reference>
<evidence type="ECO:0000313" key="1">
    <source>
        <dbReference type="EMBL" id="TMQ62943.1"/>
    </source>
</evidence>
<dbReference type="EMBL" id="VBOX01000066">
    <property type="protein sequence ID" value="TMQ62943.1"/>
    <property type="molecule type" value="Genomic_DNA"/>
</dbReference>
<sequence length="371" mass="39719">MTTAVRMRTSTFVPAWAAVAAVVAGALLGGCSKGSSPTGPAPSPRTYYMGFSSFPPRPDLNLALLTINLWAQRADAALILTDPPWDSLLAGRAPDSLIRNNQLGLANYYRARGLRVIVSIDPTNGLDRSAEAPKLVAAGRSLTEPAVQQLYRDYVTAMDTLIHPDYLGIASETNLVRAIAPASLYNAVVQAAGSAATSVSVVDSVVSLYTTVQVETAWGKLAGPGGAYVGIDQDLADFGFIRALGLSSYPYLGGYTDPDSIPSDYYTRLQQGQPIQRRMLVIEGGWPSDSVAGVPSDPQKQRRYIARHAQLQDTASTVGWFQITFTDLDEAAYGFPPGSLTPFAMLGLVDVNFVSKPALSAWDAVFVRPRR</sequence>
<evidence type="ECO:0000313" key="2">
    <source>
        <dbReference type="Proteomes" id="UP000317366"/>
    </source>
</evidence>
<proteinExistence type="predicted"/>
<dbReference type="PROSITE" id="PS51257">
    <property type="entry name" value="PROKAR_LIPOPROTEIN"/>
    <property type="match status" value="1"/>
</dbReference>
<comment type="caution">
    <text evidence="1">The sequence shown here is derived from an EMBL/GenBank/DDBJ whole genome shotgun (WGS) entry which is preliminary data.</text>
</comment>
<name>A0A538TH45_UNCEI</name>